<dbReference type="InterPro" id="IPR026022">
    <property type="entry name" value="PhoU_dom"/>
</dbReference>
<evidence type="ECO:0000313" key="8">
    <source>
        <dbReference type="EMBL" id="KXF83144.1"/>
    </source>
</evidence>
<dbReference type="Proteomes" id="UP000070529">
    <property type="component" value="Unassembled WGS sequence"/>
</dbReference>
<dbReference type="PANTHER" id="PTHR10010">
    <property type="entry name" value="SOLUTE CARRIER FAMILY 34 SODIUM PHOSPHATE , MEMBER 2-RELATED"/>
    <property type="match status" value="1"/>
</dbReference>
<dbReference type="GO" id="GO:0005436">
    <property type="term" value="F:sodium:phosphate symporter activity"/>
    <property type="evidence" value="ECO:0007669"/>
    <property type="project" value="InterPro"/>
</dbReference>
<feature type="transmembrane region" description="Helical" evidence="6">
    <location>
        <begin position="50"/>
        <end position="72"/>
    </location>
</feature>
<dbReference type="InterPro" id="IPR003841">
    <property type="entry name" value="Na/Pi_transpt"/>
</dbReference>
<dbReference type="InterPro" id="IPR038078">
    <property type="entry name" value="PhoU-like_sf"/>
</dbReference>
<reference evidence="8 9" key="1">
    <citation type="submission" date="2015-11" db="EMBL/GenBank/DDBJ databases">
        <title>Genomic Taxonomy of the Vibrionaceae.</title>
        <authorList>
            <person name="Gomez-Gil B."/>
            <person name="Enciso-Ibarra J."/>
        </authorList>
    </citation>
    <scope>NUCLEOTIDE SEQUENCE [LARGE SCALE GENOMIC DNA]</scope>
    <source>
        <strain evidence="8 9">CAIM 912</strain>
    </source>
</reference>
<name>A0A135ICS8_9GAMM</name>
<comment type="caution">
    <text evidence="8">The sequence shown here is derived from an EMBL/GenBank/DDBJ whole genome shotgun (WGS) entry which is preliminary data.</text>
</comment>
<evidence type="ECO:0000256" key="4">
    <source>
        <dbReference type="ARBA" id="ARBA00022989"/>
    </source>
</evidence>
<sequence>MTGTSILFNLLGGVALLLFSLNLVKKSVLKAFGGKIRRSLGRSVFNRWRAFGVGLGVTCLLQSSTATALLASSLANQGLATASGLAILLGADVGTTLVAKVLTFDLSWLQPLFFIVGIVLMSASKRDKHQHIGSIAIGIGLMLLALNMIVSVSIPIRDSFAIQSMMTALNDEPFLAIIVGMSIAFMVHSSLATVLLVIAMASAGVITTSGGIPLILGANLGAAIPAVINTLNSSPSIYRIPLGNLMFRAVGVALTLPLLNVISSMSFFYGNDPAIVLVNFHMLFNVVIALSFLPLVKPCARLLEAWFPDVASETSDNSPRYLDRKAFRKPSVALTNSVREVLRMGDLLKTMLDGAFEVLKTRDCAELKNIKRSDDLIDEYHEKINWYLTELSRQDLPKKYRRRCFRISSYTTNLEHAGDILECSMTDVIEKMIQQNVQLPDFEKEAIEELKQCIYRNMELAFSVLLTGDVNNARALIEQKSVVKSIERKATLAHQKGLRDSGAPFVSGSSLYLDLLRDLIRVNSHFSSIAYPILDQAGELSSSRLKKARPLDVINARANEKRT</sequence>
<dbReference type="AlphaFoldDB" id="A0A135ICS8"/>
<feature type="transmembrane region" description="Helical" evidence="6">
    <location>
        <begin position="275"/>
        <end position="296"/>
    </location>
</feature>
<dbReference type="PANTHER" id="PTHR10010:SF46">
    <property type="entry name" value="SODIUM-DEPENDENT PHOSPHATE TRANSPORT PROTEIN 2B"/>
    <property type="match status" value="1"/>
</dbReference>
<dbReference type="SUPFAM" id="SSF109755">
    <property type="entry name" value="PhoU-like"/>
    <property type="match status" value="1"/>
</dbReference>
<feature type="transmembrane region" description="Helical" evidence="6">
    <location>
        <begin position="135"/>
        <end position="154"/>
    </location>
</feature>
<keyword evidence="3 6" id="KW-0812">Transmembrane</keyword>
<proteinExistence type="predicted"/>
<dbReference type="GO" id="GO:0005886">
    <property type="term" value="C:plasma membrane"/>
    <property type="evidence" value="ECO:0007669"/>
    <property type="project" value="UniProtKB-SubCell"/>
</dbReference>
<evidence type="ECO:0000256" key="3">
    <source>
        <dbReference type="ARBA" id="ARBA00022692"/>
    </source>
</evidence>
<dbReference type="Gene3D" id="1.20.58.220">
    <property type="entry name" value="Phosphate transport system protein phou homolog 2, domain 2"/>
    <property type="match status" value="1"/>
</dbReference>
<feature type="transmembrane region" description="Helical" evidence="6">
    <location>
        <begin position="106"/>
        <end position="123"/>
    </location>
</feature>
<feature type="transmembrane region" description="Helical" evidence="6">
    <location>
        <begin position="212"/>
        <end position="233"/>
    </location>
</feature>
<evidence type="ECO:0000259" key="7">
    <source>
        <dbReference type="Pfam" id="PF01895"/>
    </source>
</evidence>
<feature type="transmembrane region" description="Helical" evidence="6">
    <location>
        <begin position="6"/>
        <end position="29"/>
    </location>
</feature>
<evidence type="ECO:0000313" key="9">
    <source>
        <dbReference type="Proteomes" id="UP000070529"/>
    </source>
</evidence>
<gene>
    <name evidence="8" type="ORF">ATN88_05405</name>
</gene>
<evidence type="ECO:0000256" key="2">
    <source>
        <dbReference type="ARBA" id="ARBA00022475"/>
    </source>
</evidence>
<protein>
    <submittedName>
        <fullName evidence="8">Sodium-dependent phosphate transporter</fullName>
    </submittedName>
</protein>
<keyword evidence="9" id="KW-1185">Reference proteome</keyword>
<feature type="transmembrane region" description="Helical" evidence="6">
    <location>
        <begin position="245"/>
        <end position="269"/>
    </location>
</feature>
<organism evidence="8 9">
    <name type="scientific">Enterovibrio coralii</name>
    <dbReference type="NCBI Taxonomy" id="294935"/>
    <lineage>
        <taxon>Bacteria</taxon>
        <taxon>Pseudomonadati</taxon>
        <taxon>Pseudomonadota</taxon>
        <taxon>Gammaproteobacteria</taxon>
        <taxon>Vibrionales</taxon>
        <taxon>Vibrionaceae</taxon>
        <taxon>Enterovibrio</taxon>
    </lineage>
</organism>
<evidence type="ECO:0000256" key="5">
    <source>
        <dbReference type="ARBA" id="ARBA00023136"/>
    </source>
</evidence>
<evidence type="ECO:0000256" key="1">
    <source>
        <dbReference type="ARBA" id="ARBA00004651"/>
    </source>
</evidence>
<dbReference type="Pfam" id="PF02690">
    <property type="entry name" value="Na_Pi_cotrans"/>
    <property type="match status" value="2"/>
</dbReference>
<dbReference type="STRING" id="294935.ATN88_05405"/>
<accession>A0A135ICS8</accession>
<feature type="transmembrane region" description="Helical" evidence="6">
    <location>
        <begin position="174"/>
        <end position="206"/>
    </location>
</feature>
<dbReference type="OrthoDB" id="5778511at2"/>
<evidence type="ECO:0000256" key="6">
    <source>
        <dbReference type="SAM" id="Phobius"/>
    </source>
</evidence>
<feature type="domain" description="PhoU" evidence="7">
    <location>
        <begin position="341"/>
        <end position="420"/>
    </location>
</feature>
<dbReference type="EMBL" id="LNTY01000006">
    <property type="protein sequence ID" value="KXF83144.1"/>
    <property type="molecule type" value="Genomic_DNA"/>
</dbReference>
<keyword evidence="5 6" id="KW-0472">Membrane</keyword>
<dbReference type="RefSeq" id="WP_067410858.1">
    <property type="nucleotide sequence ID" value="NZ_LNTY01000006.1"/>
</dbReference>
<dbReference type="GO" id="GO:0044341">
    <property type="term" value="P:sodium-dependent phosphate transport"/>
    <property type="evidence" value="ECO:0007669"/>
    <property type="project" value="InterPro"/>
</dbReference>
<dbReference type="NCBIfam" id="NF037997">
    <property type="entry name" value="Na_Pi_symport"/>
    <property type="match status" value="1"/>
</dbReference>
<keyword evidence="4 6" id="KW-1133">Transmembrane helix</keyword>
<comment type="subcellular location">
    <subcellularLocation>
        <location evidence="1">Cell membrane</location>
        <topology evidence="1">Multi-pass membrane protein</topology>
    </subcellularLocation>
</comment>
<dbReference type="Pfam" id="PF01895">
    <property type="entry name" value="PhoU"/>
    <property type="match status" value="1"/>
</dbReference>
<keyword evidence="2" id="KW-1003">Cell membrane</keyword>